<proteinExistence type="predicted"/>
<evidence type="ECO:0000313" key="2">
    <source>
        <dbReference type="Proteomes" id="UP000028999"/>
    </source>
</evidence>
<dbReference type="AlphaFoldDB" id="A0A078GUN6"/>
<name>A0A078GUN6_BRANA</name>
<sequence length="17" mass="1715">MHVPMSDTAADVIGGTI</sequence>
<dbReference type="EMBL" id="LK032227">
    <property type="protein sequence ID" value="CDY28854.1"/>
    <property type="molecule type" value="Genomic_DNA"/>
</dbReference>
<reference evidence="1 2" key="1">
    <citation type="journal article" date="2014" name="Science">
        <title>Plant genetics. Early allopolyploid evolution in the post-Neolithic Brassica napus oilseed genome.</title>
        <authorList>
            <person name="Chalhoub B."/>
            <person name="Denoeud F."/>
            <person name="Liu S."/>
            <person name="Parkin I.A."/>
            <person name="Tang H."/>
            <person name="Wang X."/>
            <person name="Chiquet J."/>
            <person name="Belcram H."/>
            <person name="Tong C."/>
            <person name="Samans B."/>
            <person name="Correa M."/>
            <person name="Da Silva C."/>
            <person name="Just J."/>
            <person name="Falentin C."/>
            <person name="Koh C.S."/>
            <person name="Le Clainche I."/>
            <person name="Bernard M."/>
            <person name="Bento P."/>
            <person name="Noel B."/>
            <person name="Labadie K."/>
            <person name="Alberti A."/>
            <person name="Charles M."/>
            <person name="Arnaud D."/>
            <person name="Guo H."/>
            <person name="Daviaud C."/>
            <person name="Alamery S."/>
            <person name="Jabbari K."/>
            <person name="Zhao M."/>
            <person name="Edger P.P."/>
            <person name="Chelaifa H."/>
            <person name="Tack D."/>
            <person name="Lassalle G."/>
            <person name="Mestiri I."/>
            <person name="Schnel N."/>
            <person name="Le Paslier M.C."/>
            <person name="Fan G."/>
            <person name="Renault V."/>
            <person name="Bayer P.E."/>
            <person name="Golicz A.A."/>
            <person name="Manoli S."/>
            <person name="Lee T.H."/>
            <person name="Thi V.H."/>
            <person name="Chalabi S."/>
            <person name="Hu Q."/>
            <person name="Fan C."/>
            <person name="Tollenaere R."/>
            <person name="Lu Y."/>
            <person name="Battail C."/>
            <person name="Shen J."/>
            <person name="Sidebottom C.H."/>
            <person name="Wang X."/>
            <person name="Canaguier A."/>
            <person name="Chauveau A."/>
            <person name="Berard A."/>
            <person name="Deniot G."/>
            <person name="Guan M."/>
            <person name="Liu Z."/>
            <person name="Sun F."/>
            <person name="Lim Y.P."/>
            <person name="Lyons E."/>
            <person name="Town C.D."/>
            <person name="Bancroft I."/>
            <person name="Wang X."/>
            <person name="Meng J."/>
            <person name="Ma J."/>
            <person name="Pires J.C."/>
            <person name="King G.J."/>
            <person name="Brunel D."/>
            <person name="Delourme R."/>
            <person name="Renard M."/>
            <person name="Aury J.M."/>
            <person name="Adams K.L."/>
            <person name="Batley J."/>
            <person name="Snowdon R.J."/>
            <person name="Tost J."/>
            <person name="Edwards D."/>
            <person name="Zhou Y."/>
            <person name="Hua W."/>
            <person name="Sharpe A.G."/>
            <person name="Paterson A.H."/>
            <person name="Guan C."/>
            <person name="Wincker P."/>
        </authorList>
    </citation>
    <scope>NUCLEOTIDE SEQUENCE [LARGE SCALE GENOMIC DNA]</scope>
    <source>
        <strain evidence="2">cv. Darmor-bzh</strain>
    </source>
</reference>
<accession>A0A078GUN6</accession>
<gene>
    <name evidence="1" type="primary">BnaC06g26420D</name>
    <name evidence="1" type="ORF">GSBRNA2T00041527001</name>
</gene>
<protein>
    <submittedName>
        <fullName evidence="1">BnaC06g26420D protein</fullName>
    </submittedName>
</protein>
<dbReference type="PaxDb" id="3708-A0A078GUN6"/>
<organism evidence="1 2">
    <name type="scientific">Brassica napus</name>
    <name type="common">Rape</name>
    <dbReference type="NCBI Taxonomy" id="3708"/>
    <lineage>
        <taxon>Eukaryota</taxon>
        <taxon>Viridiplantae</taxon>
        <taxon>Streptophyta</taxon>
        <taxon>Embryophyta</taxon>
        <taxon>Tracheophyta</taxon>
        <taxon>Spermatophyta</taxon>
        <taxon>Magnoliopsida</taxon>
        <taxon>eudicotyledons</taxon>
        <taxon>Gunneridae</taxon>
        <taxon>Pentapetalae</taxon>
        <taxon>rosids</taxon>
        <taxon>malvids</taxon>
        <taxon>Brassicales</taxon>
        <taxon>Brassicaceae</taxon>
        <taxon>Brassiceae</taxon>
        <taxon>Brassica</taxon>
    </lineage>
</organism>
<dbReference type="Proteomes" id="UP000028999">
    <property type="component" value="Unassembled WGS sequence"/>
</dbReference>
<keyword evidence="2" id="KW-1185">Reference proteome</keyword>
<evidence type="ECO:0000313" key="1">
    <source>
        <dbReference type="EMBL" id="CDY28854.1"/>
    </source>
</evidence>